<evidence type="ECO:0000313" key="3">
    <source>
        <dbReference type="Proteomes" id="UP000315385"/>
    </source>
</evidence>
<dbReference type="AlphaFoldDB" id="A0A544QKF8"/>
<reference evidence="2 3" key="1">
    <citation type="submission" date="2019-02" db="EMBL/GenBank/DDBJ databases">
        <title>Halonotius sp. a new haloqrchaeon isolated from saline water.</title>
        <authorList>
            <person name="Duran-Viseras A."/>
            <person name="Sanchez-Porro C."/>
            <person name="Ventosa A."/>
        </authorList>
    </citation>
    <scope>NUCLEOTIDE SEQUENCE [LARGE SCALE GENOMIC DNA]</scope>
    <source>
        <strain evidence="2 3">F9-27</strain>
    </source>
</reference>
<feature type="region of interest" description="Disordered" evidence="1">
    <location>
        <begin position="1"/>
        <end position="38"/>
    </location>
</feature>
<dbReference type="RefSeq" id="WP_142444338.1">
    <property type="nucleotide sequence ID" value="NZ_SESI01000004.1"/>
</dbReference>
<protein>
    <submittedName>
        <fullName evidence="2">Uncharacterized protein</fullName>
    </submittedName>
</protein>
<name>A0A544QKF8_9EURY</name>
<proteinExistence type="predicted"/>
<organism evidence="2 3">
    <name type="scientific">Halonotius roseus</name>
    <dbReference type="NCBI Taxonomy" id="2511997"/>
    <lineage>
        <taxon>Archaea</taxon>
        <taxon>Methanobacteriati</taxon>
        <taxon>Methanobacteriota</taxon>
        <taxon>Stenosarchaea group</taxon>
        <taxon>Halobacteria</taxon>
        <taxon>Halobacteriales</taxon>
        <taxon>Haloferacaceae</taxon>
        <taxon>Halonotius</taxon>
    </lineage>
</organism>
<keyword evidence="3" id="KW-1185">Reference proteome</keyword>
<dbReference type="Proteomes" id="UP000315385">
    <property type="component" value="Unassembled WGS sequence"/>
</dbReference>
<dbReference type="EMBL" id="SESI01000004">
    <property type="protein sequence ID" value="TQQ78861.1"/>
    <property type="molecule type" value="Genomic_DNA"/>
</dbReference>
<evidence type="ECO:0000313" key="2">
    <source>
        <dbReference type="EMBL" id="TQQ78861.1"/>
    </source>
</evidence>
<evidence type="ECO:0000256" key="1">
    <source>
        <dbReference type="SAM" id="MobiDB-lite"/>
    </source>
</evidence>
<comment type="caution">
    <text evidence="2">The sequence shown here is derived from an EMBL/GenBank/DDBJ whole genome shotgun (WGS) entry which is preliminary data.</text>
</comment>
<sequence length="61" mass="6837">MGLLDRLRGWITDNDEQATSPELTENPADRTTIDDAEATSLRAIKLPDKERNGIDADEREP</sequence>
<gene>
    <name evidence="2" type="ORF">EWF95_12060</name>
</gene>
<accession>A0A544QKF8</accession>